<proteinExistence type="predicted"/>
<organism evidence="5 6">
    <name type="scientific">Paenibacillus rhizolycopersici</name>
    <dbReference type="NCBI Taxonomy" id="2780073"/>
    <lineage>
        <taxon>Bacteria</taxon>
        <taxon>Bacillati</taxon>
        <taxon>Bacillota</taxon>
        <taxon>Bacilli</taxon>
        <taxon>Bacillales</taxon>
        <taxon>Paenibacillaceae</taxon>
        <taxon>Paenibacillus</taxon>
    </lineage>
</organism>
<comment type="caution">
    <text evidence="5">The sequence shown here is derived from an EMBL/GenBank/DDBJ whole genome shotgun (WGS) entry which is preliminary data.</text>
</comment>
<dbReference type="InterPro" id="IPR051814">
    <property type="entry name" value="NAD(P)H-dep_FMN_reductase"/>
</dbReference>
<accession>A0ABS2H1L2</accession>
<dbReference type="Pfam" id="PF03358">
    <property type="entry name" value="FMN_red"/>
    <property type="match status" value="1"/>
</dbReference>
<keyword evidence="6" id="KW-1185">Reference proteome</keyword>
<evidence type="ECO:0000256" key="3">
    <source>
        <dbReference type="ARBA" id="ARBA00023002"/>
    </source>
</evidence>
<dbReference type="PANTHER" id="PTHR43408:SF1">
    <property type="entry name" value="FMN REDUCTASE (NADPH)"/>
    <property type="match status" value="1"/>
</dbReference>
<dbReference type="RefSeq" id="WP_193415681.1">
    <property type="nucleotide sequence ID" value="NZ_JADCNN020000001.1"/>
</dbReference>
<evidence type="ECO:0000313" key="5">
    <source>
        <dbReference type="EMBL" id="MBM6994168.1"/>
    </source>
</evidence>
<keyword evidence="2" id="KW-0288">FMN</keyword>
<dbReference type="SUPFAM" id="SSF52218">
    <property type="entry name" value="Flavoproteins"/>
    <property type="match status" value="1"/>
</dbReference>
<sequence>MSRVTIIAGSPTPGSRLFGLTDYVRERLIQTGSAIDRISAAELPAEDLLRANFGSPAIKAALAAVESADAVVIASPVYKAAYSGALKTILDLIPQKGLQGKVVLPLFIGGTIAHLLAVDYALKPVVAALGGTHILSGVFAVDQWVSRLENAGGYALEEQLRERLDEAVAELNWELARDQLAAKEQKQGQVVGLG</sequence>
<evidence type="ECO:0000259" key="4">
    <source>
        <dbReference type="Pfam" id="PF03358"/>
    </source>
</evidence>
<protein>
    <submittedName>
        <fullName evidence="5">NADPH-dependent FMN reductase</fullName>
        <ecNumber evidence="5">1.5.1.38</ecNumber>
    </submittedName>
</protein>
<dbReference type="InterPro" id="IPR029039">
    <property type="entry name" value="Flavoprotein-like_sf"/>
</dbReference>
<reference evidence="5 6" key="1">
    <citation type="submission" date="2021-01" db="EMBL/GenBank/DDBJ databases">
        <title>Paenibacillus sp.nov. isolated from the rhizosphere soil of tomato plant.</title>
        <authorList>
            <person name="Thin K.K."/>
            <person name="Zhang X."/>
            <person name="He S."/>
        </authorList>
    </citation>
    <scope>NUCLEOTIDE SEQUENCE [LARGE SCALE GENOMIC DNA]</scope>
    <source>
        <strain evidence="5 6">DXFW5</strain>
    </source>
</reference>
<gene>
    <name evidence="5" type="primary">ssuE</name>
    <name evidence="5" type="ORF">IM700_000670</name>
</gene>
<feature type="domain" description="NADPH-dependent FMN reductase-like" evidence="4">
    <location>
        <begin position="3"/>
        <end position="144"/>
    </location>
</feature>
<dbReference type="PANTHER" id="PTHR43408">
    <property type="entry name" value="FMN REDUCTASE (NADPH)"/>
    <property type="match status" value="1"/>
</dbReference>
<dbReference type="EMBL" id="JADCNN020000001">
    <property type="protein sequence ID" value="MBM6994168.1"/>
    <property type="molecule type" value="Genomic_DNA"/>
</dbReference>
<dbReference type="Proteomes" id="UP001516620">
    <property type="component" value="Unassembled WGS sequence"/>
</dbReference>
<dbReference type="InterPro" id="IPR020048">
    <property type="entry name" value="NADPH-dep_FMN_reduc_SsuE"/>
</dbReference>
<dbReference type="NCBIfam" id="TIGR03567">
    <property type="entry name" value="FMN_reduc_SsuE"/>
    <property type="match status" value="1"/>
</dbReference>
<evidence type="ECO:0000313" key="6">
    <source>
        <dbReference type="Proteomes" id="UP001516620"/>
    </source>
</evidence>
<keyword evidence="3 5" id="KW-0560">Oxidoreductase</keyword>
<dbReference type="EC" id="1.5.1.38" evidence="5"/>
<dbReference type="Gene3D" id="3.40.50.360">
    <property type="match status" value="1"/>
</dbReference>
<evidence type="ECO:0000256" key="2">
    <source>
        <dbReference type="ARBA" id="ARBA00022643"/>
    </source>
</evidence>
<evidence type="ECO:0000256" key="1">
    <source>
        <dbReference type="ARBA" id="ARBA00022630"/>
    </source>
</evidence>
<name>A0ABS2H1L2_9BACL</name>
<dbReference type="GO" id="GO:0052873">
    <property type="term" value="F:FMN reductase (NADPH) activity"/>
    <property type="evidence" value="ECO:0007669"/>
    <property type="project" value="UniProtKB-EC"/>
</dbReference>
<keyword evidence="1" id="KW-0285">Flavoprotein</keyword>
<dbReference type="InterPro" id="IPR005025">
    <property type="entry name" value="FMN_Rdtase-like_dom"/>
</dbReference>